<gene>
    <name evidence="1" type="ORF">EJ08DRAFT_97421</name>
</gene>
<name>A0A9P4NEH6_9PEZI</name>
<comment type="caution">
    <text evidence="1">The sequence shown here is derived from an EMBL/GenBank/DDBJ whole genome shotgun (WGS) entry which is preliminary data.</text>
</comment>
<sequence>MPCSFTPHGGLAHWCDLQLPPGLSWDPSLDQSSGTTTPRYSSLLLGQHRRTKQPTTLQDDPIPQGCAVWMNYIPIVPPNQDFYDTKPPALFRRPAFVTCIAGLGVGCGLPFWSHVLSGPAPGETRICRVLYSAIAPDTIGNGKQSRIADHLN</sequence>
<proteinExistence type="predicted"/>
<reference evidence="1" key="1">
    <citation type="journal article" date="2020" name="Stud. Mycol.">
        <title>101 Dothideomycetes genomes: a test case for predicting lifestyles and emergence of pathogens.</title>
        <authorList>
            <person name="Haridas S."/>
            <person name="Albert R."/>
            <person name="Binder M."/>
            <person name="Bloem J."/>
            <person name="Labutti K."/>
            <person name="Salamov A."/>
            <person name="Andreopoulos B."/>
            <person name="Baker S."/>
            <person name="Barry K."/>
            <person name="Bills G."/>
            <person name="Bluhm B."/>
            <person name="Cannon C."/>
            <person name="Castanera R."/>
            <person name="Culley D."/>
            <person name="Daum C."/>
            <person name="Ezra D."/>
            <person name="Gonzalez J."/>
            <person name="Henrissat B."/>
            <person name="Kuo A."/>
            <person name="Liang C."/>
            <person name="Lipzen A."/>
            <person name="Lutzoni F."/>
            <person name="Magnuson J."/>
            <person name="Mondo S."/>
            <person name="Nolan M."/>
            <person name="Ohm R."/>
            <person name="Pangilinan J."/>
            <person name="Park H.-J."/>
            <person name="Ramirez L."/>
            <person name="Alfaro M."/>
            <person name="Sun H."/>
            <person name="Tritt A."/>
            <person name="Yoshinaga Y."/>
            <person name="Zwiers L.-H."/>
            <person name="Turgeon B."/>
            <person name="Goodwin S."/>
            <person name="Spatafora J."/>
            <person name="Crous P."/>
            <person name="Grigoriev I."/>
        </authorList>
    </citation>
    <scope>NUCLEOTIDE SEQUENCE</scope>
    <source>
        <strain evidence="1">CBS 130266</strain>
    </source>
</reference>
<dbReference type="EMBL" id="MU007149">
    <property type="protein sequence ID" value="KAF2416907.1"/>
    <property type="molecule type" value="Genomic_DNA"/>
</dbReference>
<organism evidence="1 2">
    <name type="scientific">Tothia fuscella</name>
    <dbReference type="NCBI Taxonomy" id="1048955"/>
    <lineage>
        <taxon>Eukaryota</taxon>
        <taxon>Fungi</taxon>
        <taxon>Dikarya</taxon>
        <taxon>Ascomycota</taxon>
        <taxon>Pezizomycotina</taxon>
        <taxon>Dothideomycetes</taxon>
        <taxon>Pleosporomycetidae</taxon>
        <taxon>Venturiales</taxon>
        <taxon>Cylindrosympodiaceae</taxon>
        <taxon>Tothia</taxon>
    </lineage>
</organism>
<keyword evidence="2" id="KW-1185">Reference proteome</keyword>
<dbReference type="AlphaFoldDB" id="A0A9P4NEH6"/>
<protein>
    <submittedName>
        <fullName evidence="1">Uncharacterized protein</fullName>
    </submittedName>
</protein>
<evidence type="ECO:0000313" key="2">
    <source>
        <dbReference type="Proteomes" id="UP000800235"/>
    </source>
</evidence>
<evidence type="ECO:0000313" key="1">
    <source>
        <dbReference type="EMBL" id="KAF2416907.1"/>
    </source>
</evidence>
<accession>A0A9P4NEH6</accession>
<dbReference type="Proteomes" id="UP000800235">
    <property type="component" value="Unassembled WGS sequence"/>
</dbReference>